<dbReference type="AlphaFoldDB" id="A0A803WGU0"/>
<dbReference type="Pfam" id="PF25890">
    <property type="entry name" value="BGLAP_C"/>
    <property type="match status" value="1"/>
</dbReference>
<keyword evidence="3 11" id="KW-0301">Gamma-carboxyglutamic acid</keyword>
<gene>
    <name evidence="15" type="primary">BGLAP</name>
</gene>
<keyword evidence="6 9" id="KW-0479">Metal-binding</keyword>
<evidence type="ECO:0000256" key="5">
    <source>
        <dbReference type="ARBA" id="ARBA00022591"/>
    </source>
</evidence>
<dbReference type="SMART" id="SM00069">
    <property type="entry name" value="GLA"/>
    <property type="match status" value="1"/>
</dbReference>
<evidence type="ECO:0000259" key="14">
    <source>
        <dbReference type="PROSITE" id="PS50998"/>
    </source>
</evidence>
<evidence type="ECO:0000256" key="10">
    <source>
        <dbReference type="PIRSR" id="PIRSR602384-2"/>
    </source>
</evidence>
<dbReference type="GO" id="GO:0030500">
    <property type="term" value="P:regulation of bone mineralization"/>
    <property type="evidence" value="ECO:0007669"/>
    <property type="project" value="InterPro"/>
</dbReference>
<feature type="modified residue" description="4-carboxyglutamate" evidence="11">
    <location>
        <position position="112"/>
    </location>
</feature>
<dbReference type="GO" id="GO:0005576">
    <property type="term" value="C:extracellular region"/>
    <property type="evidence" value="ECO:0007669"/>
    <property type="project" value="UniProtKB-SubCell"/>
</dbReference>
<dbReference type="PRINTS" id="PR00002">
    <property type="entry name" value="GLABONE"/>
</dbReference>
<evidence type="ECO:0000256" key="3">
    <source>
        <dbReference type="ARBA" id="ARBA00022479"/>
    </source>
</evidence>
<feature type="region of interest" description="Disordered" evidence="13">
    <location>
        <begin position="37"/>
        <end position="110"/>
    </location>
</feature>
<dbReference type="GO" id="GO:0032571">
    <property type="term" value="P:response to vitamin K"/>
    <property type="evidence" value="ECO:0007669"/>
    <property type="project" value="InterPro"/>
</dbReference>
<keyword evidence="5" id="KW-0091">Biomineralization</keyword>
<evidence type="ECO:0000256" key="7">
    <source>
        <dbReference type="ARBA" id="ARBA00022837"/>
    </source>
</evidence>
<sequence>MGYGMWSVGCGIWGMGHGVGGCNREIESRTRWVSVRGLSSRRTGVGAEPTRAPLSPPPLLSLPAADGSPGTGDSPSSEAFVSRRASAEVVQRQKRNPGYASGVPAAPPDPLEAKREVCELSPDCDELADQIGFQEAYRRYYGLV</sequence>
<dbReference type="PANTHER" id="PTHR14235:SF0">
    <property type="entry name" value="OSTEOCALCIN"/>
    <property type="match status" value="1"/>
</dbReference>
<dbReference type="PROSITE" id="PS50998">
    <property type="entry name" value="GLA_2"/>
    <property type="match status" value="1"/>
</dbReference>
<reference evidence="15" key="2">
    <citation type="submission" date="2025-08" db="UniProtKB">
        <authorList>
            <consortium name="Ensembl"/>
        </authorList>
    </citation>
    <scope>IDENTIFICATION</scope>
</reference>
<evidence type="ECO:0000256" key="12">
    <source>
        <dbReference type="RuleBase" id="RU361261"/>
    </source>
</evidence>
<evidence type="ECO:0000256" key="8">
    <source>
        <dbReference type="ARBA" id="ARBA00023157"/>
    </source>
</evidence>
<feature type="binding site" evidence="9">
    <location>
        <position position="112"/>
    </location>
    <ligand>
        <name>Ca(2+)</name>
        <dbReference type="ChEBI" id="CHEBI:29108"/>
        <label>1</label>
    </ligand>
</feature>
<dbReference type="GO" id="GO:1900076">
    <property type="term" value="P:regulation of cellular response to insulin stimulus"/>
    <property type="evidence" value="ECO:0007669"/>
    <property type="project" value="InterPro"/>
</dbReference>
<evidence type="ECO:0000313" key="15">
    <source>
        <dbReference type="Ensembl" id="ENSFALP00000034196.1"/>
    </source>
</evidence>
<keyword evidence="7 9" id="KW-0106">Calcium</keyword>
<dbReference type="InterPro" id="IPR002384">
    <property type="entry name" value="Osteocalcin/MGP"/>
</dbReference>
<reference evidence="15 16" key="1">
    <citation type="journal article" date="2012" name="Nature">
        <title>The genomic landscape of species divergence in Ficedula flycatchers.</title>
        <authorList>
            <person name="Ellegren H."/>
            <person name="Smeds L."/>
            <person name="Burri R."/>
            <person name="Olason P.I."/>
            <person name="Backstrom N."/>
            <person name="Kawakami T."/>
            <person name="Kunstner A."/>
            <person name="Makinen H."/>
            <person name="Nadachowska-Brzyska K."/>
            <person name="Qvarnstrom A."/>
            <person name="Uebbing S."/>
            <person name="Wolf J.B."/>
        </authorList>
    </citation>
    <scope>NUCLEOTIDE SEQUENCE [LARGE SCALE GENOMIC DNA]</scope>
</reference>
<dbReference type="InterPro" id="IPR058704">
    <property type="entry name" value="BGLAP-like_C"/>
</dbReference>
<dbReference type="Proteomes" id="UP000016665">
    <property type="component" value="Chromosome 25"/>
</dbReference>
<keyword evidence="4 12" id="KW-0964">Secreted</keyword>
<dbReference type="SUPFAM" id="SSF57630">
    <property type="entry name" value="GLA-domain"/>
    <property type="match status" value="1"/>
</dbReference>
<feature type="modified residue" description="4-carboxyglutamate" evidence="11">
    <location>
        <position position="119"/>
    </location>
</feature>
<comment type="PTM">
    <text evidence="11 12">Gamma-carboxyglutamate residues are formed by vitamin K dependent carboxylation. These residues are essential for the binding of calcium.</text>
</comment>
<evidence type="ECO:0000256" key="4">
    <source>
        <dbReference type="ARBA" id="ARBA00022525"/>
    </source>
</evidence>
<comment type="similarity">
    <text evidence="2 12">Belongs to the osteocalcin/matrix Gla protein family.</text>
</comment>
<dbReference type="GO" id="GO:0060348">
    <property type="term" value="P:bone development"/>
    <property type="evidence" value="ECO:0007669"/>
    <property type="project" value="InterPro"/>
</dbReference>
<protein>
    <recommendedName>
        <fullName evidence="12">Osteocalcin</fullName>
    </recommendedName>
</protein>
<proteinExistence type="inferred from homology"/>
<evidence type="ECO:0000256" key="11">
    <source>
        <dbReference type="PIRSR" id="PIRSR602384-3"/>
    </source>
</evidence>
<dbReference type="Ensembl" id="ENSFALT00000038143.1">
    <property type="protein sequence ID" value="ENSFALP00000034196.1"/>
    <property type="gene ID" value="ENSFALG00000024781.1"/>
</dbReference>
<feature type="binding site" evidence="9">
    <location>
        <position position="125"/>
    </location>
    <ligand>
        <name>Ca(2+)</name>
        <dbReference type="ChEBI" id="CHEBI:29108"/>
        <label>1</label>
    </ligand>
</feature>
<feature type="binding site" evidence="9">
    <location>
        <position position="119"/>
    </location>
    <ligand>
        <name>Ca(2+)</name>
        <dbReference type="ChEBI" id="CHEBI:29108"/>
        <label>1</label>
    </ligand>
</feature>
<name>A0A803WGU0_FICAL</name>
<feature type="modified residue" description="4-carboxyglutamate" evidence="11">
    <location>
        <position position="116"/>
    </location>
</feature>
<dbReference type="PANTHER" id="PTHR14235">
    <property type="entry name" value="OSTEOCALCIN"/>
    <property type="match status" value="1"/>
</dbReference>
<dbReference type="GeneTree" id="ENSGT00410000026290"/>
<keyword evidence="16" id="KW-1185">Reference proteome</keyword>
<comment type="function">
    <text evidence="12">Binds strongly to apatite and calcium.</text>
</comment>
<dbReference type="GO" id="GO:0005509">
    <property type="term" value="F:calcium ion binding"/>
    <property type="evidence" value="ECO:0007669"/>
    <property type="project" value="UniProtKB-UniRule"/>
</dbReference>
<evidence type="ECO:0000256" key="9">
    <source>
        <dbReference type="PIRSR" id="PIRSR602384-1"/>
    </source>
</evidence>
<feature type="disulfide bond" evidence="10">
    <location>
        <begin position="118"/>
        <end position="124"/>
    </location>
</feature>
<feature type="compositionally biased region" description="Low complexity" evidence="13">
    <location>
        <begin position="61"/>
        <end position="77"/>
    </location>
</feature>
<evidence type="ECO:0000313" key="16">
    <source>
        <dbReference type="Proteomes" id="UP000016665"/>
    </source>
</evidence>
<feature type="binding site" evidence="9">
    <location>
        <position position="116"/>
    </location>
    <ligand>
        <name>Ca(2+)</name>
        <dbReference type="ChEBI" id="CHEBI:29108"/>
        <label>1</label>
    </ligand>
</feature>
<organism evidence="15 16">
    <name type="scientific">Ficedula albicollis</name>
    <name type="common">Collared flycatcher</name>
    <name type="synonym">Muscicapa albicollis</name>
    <dbReference type="NCBI Taxonomy" id="59894"/>
    <lineage>
        <taxon>Eukaryota</taxon>
        <taxon>Metazoa</taxon>
        <taxon>Chordata</taxon>
        <taxon>Craniata</taxon>
        <taxon>Vertebrata</taxon>
        <taxon>Euteleostomi</taxon>
        <taxon>Archelosauria</taxon>
        <taxon>Archosauria</taxon>
        <taxon>Dinosauria</taxon>
        <taxon>Saurischia</taxon>
        <taxon>Theropoda</taxon>
        <taxon>Coelurosauria</taxon>
        <taxon>Aves</taxon>
        <taxon>Neognathae</taxon>
        <taxon>Neoaves</taxon>
        <taxon>Telluraves</taxon>
        <taxon>Australaves</taxon>
        <taxon>Passeriformes</taxon>
        <taxon>Muscicapidae</taxon>
        <taxon>Ficedula</taxon>
    </lineage>
</organism>
<dbReference type="GO" id="GO:0008147">
    <property type="term" value="F:structural constituent of bone"/>
    <property type="evidence" value="ECO:0007669"/>
    <property type="project" value="TreeGrafter"/>
</dbReference>
<comment type="subcellular location">
    <subcellularLocation>
        <location evidence="1 12">Secreted</location>
    </subcellularLocation>
</comment>
<dbReference type="PROSITE" id="PS00011">
    <property type="entry name" value="GLA_1"/>
    <property type="match status" value="1"/>
</dbReference>
<evidence type="ECO:0000256" key="6">
    <source>
        <dbReference type="ARBA" id="ARBA00022723"/>
    </source>
</evidence>
<evidence type="ECO:0000256" key="2">
    <source>
        <dbReference type="ARBA" id="ARBA00008850"/>
    </source>
</evidence>
<feature type="domain" description="Gla" evidence="14">
    <location>
        <begin position="110"/>
        <end position="142"/>
    </location>
</feature>
<dbReference type="GO" id="GO:0046848">
    <property type="term" value="F:hydroxyapatite binding"/>
    <property type="evidence" value="ECO:0007669"/>
    <property type="project" value="TreeGrafter"/>
</dbReference>
<dbReference type="InterPro" id="IPR000294">
    <property type="entry name" value="GLA_domain"/>
</dbReference>
<dbReference type="GO" id="GO:0031214">
    <property type="term" value="P:biomineral tissue development"/>
    <property type="evidence" value="ECO:0007669"/>
    <property type="project" value="UniProtKB-KW"/>
</dbReference>
<accession>A0A803WGU0</accession>
<keyword evidence="8 10" id="KW-1015">Disulfide bond</keyword>
<reference evidence="15" key="3">
    <citation type="submission" date="2025-09" db="UniProtKB">
        <authorList>
            <consortium name="Ensembl"/>
        </authorList>
    </citation>
    <scope>IDENTIFICATION</scope>
</reference>
<evidence type="ECO:0000256" key="13">
    <source>
        <dbReference type="SAM" id="MobiDB-lite"/>
    </source>
</evidence>
<dbReference type="InterPro" id="IPR035972">
    <property type="entry name" value="GLA-like_dom_SF"/>
</dbReference>
<dbReference type="InterPro" id="IPR039176">
    <property type="entry name" value="Osteocalcin"/>
</dbReference>
<dbReference type="GO" id="GO:0001649">
    <property type="term" value="P:osteoblast differentiation"/>
    <property type="evidence" value="ECO:0007669"/>
    <property type="project" value="TreeGrafter"/>
</dbReference>
<evidence type="ECO:0000256" key="1">
    <source>
        <dbReference type="ARBA" id="ARBA00004613"/>
    </source>
</evidence>